<dbReference type="CDD" id="cd17926">
    <property type="entry name" value="DEXHc_RE"/>
    <property type="match status" value="1"/>
</dbReference>
<organism evidence="3 4">
    <name type="scientific">Paenibacillus provencensis</name>
    <dbReference type="NCBI Taxonomy" id="441151"/>
    <lineage>
        <taxon>Bacteria</taxon>
        <taxon>Bacillati</taxon>
        <taxon>Bacillota</taxon>
        <taxon>Bacilli</taxon>
        <taxon>Bacillales</taxon>
        <taxon>Paenibacillaceae</taxon>
        <taxon>Paenibacillus</taxon>
    </lineage>
</organism>
<dbReference type="PANTHER" id="PTHR47396:SF1">
    <property type="entry name" value="ATP-DEPENDENT HELICASE IRC3-RELATED"/>
    <property type="match status" value="1"/>
</dbReference>
<dbReference type="PANTHER" id="PTHR47396">
    <property type="entry name" value="TYPE I RESTRICTION ENZYME ECOKI R PROTEIN"/>
    <property type="match status" value="1"/>
</dbReference>
<feature type="domain" description="Helicase ATP-binding" evidence="1">
    <location>
        <begin position="67"/>
        <end position="240"/>
    </location>
</feature>
<keyword evidence="3" id="KW-0347">Helicase</keyword>
<evidence type="ECO:0000313" key="4">
    <source>
        <dbReference type="Proteomes" id="UP001597169"/>
    </source>
</evidence>
<dbReference type="Pfam" id="PF04851">
    <property type="entry name" value="ResIII"/>
    <property type="match status" value="1"/>
</dbReference>
<evidence type="ECO:0000313" key="3">
    <source>
        <dbReference type="EMBL" id="MFD1127919.1"/>
    </source>
</evidence>
<dbReference type="Pfam" id="PF00271">
    <property type="entry name" value="Helicase_C"/>
    <property type="match status" value="1"/>
</dbReference>
<gene>
    <name evidence="3" type="ORF">ACFQ3J_07025</name>
</gene>
<proteinExistence type="predicted"/>
<sequence>MVRYKTVVSTIGRGNKLSRCIDSKGNKFVQEKIIDSWRLSYQERVSRSEGEIGLRLPQFGALSAIRAHWATSNSPATIVLPTGTGKSETMYATIISERIASTLIIVPSNLLREQIYEGASHFGILPKLDMISDESIYPTTFLYKSKVEATDEENMIAALEEANIVVSTPGMIKKMPSSVWGNFVQKLEVVIFDEAHHLASPDWRAVKEKVLGKKILQFTATPFRNDGKKVDGKIIFNYGLAMAQKAGYFKPIDFYPIQEFDEQKSDEEIANIAIQQLKEDLDKGFEHVLLARAKSRRRADELYEKVYSQYKEYNPVVIHTGIPSTQRNKYLQDVKAGNAKIVVCVDMFGEGIDIPTLKIAAIHDKYKSLPITLQFIGRFARTSGNNLGNAKLITNVAMDDLKDSIEELYRQDSDWNSLLNIHSHQAIDKEIVLNEFIGKFEKGHVTDIDISQLKVKISTRMFRCPTERTFIDGWKLVLDPDRTTSMINEEDSVYIFIEEIETKVVWSDQKDIVQYDYDFFVLFLDKENGIIHINETDTGKGNRLIESMFPQAQAVKGDSVYRSLNEINRLMIGSLGLKQQPSGRISFRMFAGTDIKSGISEAIVSNSTKSNLFGYGYQGGERISIGCSYRGKVWMRWVERINFWTEWCQGIGKKVLDDTIDTNSILDNSLTLEVIKVFPEGVPYRILLPEMIETSNSFTKQLYITKEEKAYPFYQSELRNPSLVDGNLRFEFLINERKFIFEQIINESSYSFKQIEGEELIVKLGKSTVKMTDFLYEYSPEISFIQYDGTVIVVQENLKTVIKPKSGIKLSPDALKAVNWPDFGVNIKSESQGRGRKIDSIQYATIHNIVDQSSDIIFDDDGSGEIADIVSVKIDMQHKKILFHLYHCKYSHGEHPGARVSDLYEVCGQAEKSIMWNDNVLEIIQRMIERENSRQRSYGETRFEKGNIQTLNMLKKMVRAGYETEFKISIVQPGVSILEITNSMKQIILATDTYLNDTFGLRLTCFFSN</sequence>
<comment type="caution">
    <text evidence="3">The sequence shown here is derived from an EMBL/GenBank/DDBJ whole genome shotgun (WGS) entry which is preliminary data.</text>
</comment>
<protein>
    <submittedName>
        <fullName evidence="3">DEAD/DEAH box helicase</fullName>
        <ecNumber evidence="3">3.6.4.-</ecNumber>
    </submittedName>
</protein>
<dbReference type="GO" id="GO:0016787">
    <property type="term" value="F:hydrolase activity"/>
    <property type="evidence" value="ECO:0007669"/>
    <property type="project" value="UniProtKB-KW"/>
</dbReference>
<dbReference type="SUPFAM" id="SSF52540">
    <property type="entry name" value="P-loop containing nucleoside triphosphate hydrolases"/>
    <property type="match status" value="1"/>
</dbReference>
<dbReference type="Gene3D" id="3.40.50.300">
    <property type="entry name" value="P-loop containing nucleotide triphosphate hydrolases"/>
    <property type="match status" value="2"/>
</dbReference>
<reference evidence="4" key="1">
    <citation type="journal article" date="2019" name="Int. J. Syst. Evol. Microbiol.">
        <title>The Global Catalogue of Microorganisms (GCM) 10K type strain sequencing project: providing services to taxonomists for standard genome sequencing and annotation.</title>
        <authorList>
            <consortium name="The Broad Institute Genomics Platform"/>
            <consortium name="The Broad Institute Genome Sequencing Center for Infectious Disease"/>
            <person name="Wu L."/>
            <person name="Ma J."/>
        </authorList>
    </citation>
    <scope>NUCLEOTIDE SEQUENCE [LARGE SCALE GENOMIC DNA]</scope>
    <source>
        <strain evidence="4">CCUG 53519</strain>
    </source>
</reference>
<dbReference type="EC" id="3.6.4.-" evidence="3"/>
<dbReference type="CDD" id="cd18785">
    <property type="entry name" value="SF2_C"/>
    <property type="match status" value="1"/>
</dbReference>
<dbReference type="PROSITE" id="PS51194">
    <property type="entry name" value="HELICASE_CTER"/>
    <property type="match status" value="1"/>
</dbReference>
<keyword evidence="3" id="KW-0547">Nucleotide-binding</keyword>
<dbReference type="InterPro" id="IPR006935">
    <property type="entry name" value="Helicase/UvrB_N"/>
</dbReference>
<dbReference type="EMBL" id="JBHTKX010000001">
    <property type="protein sequence ID" value="MFD1127919.1"/>
    <property type="molecule type" value="Genomic_DNA"/>
</dbReference>
<dbReference type="InterPro" id="IPR001650">
    <property type="entry name" value="Helicase_C-like"/>
</dbReference>
<keyword evidence="3" id="KW-0378">Hydrolase</keyword>
<accession>A0ABW3PVQ8</accession>
<dbReference type="SMART" id="SM00490">
    <property type="entry name" value="HELICc"/>
    <property type="match status" value="1"/>
</dbReference>
<keyword evidence="4" id="KW-1185">Reference proteome</keyword>
<evidence type="ECO:0000259" key="1">
    <source>
        <dbReference type="PROSITE" id="PS51192"/>
    </source>
</evidence>
<keyword evidence="3" id="KW-0067">ATP-binding</keyword>
<evidence type="ECO:0000259" key="2">
    <source>
        <dbReference type="PROSITE" id="PS51194"/>
    </source>
</evidence>
<dbReference type="PROSITE" id="PS51192">
    <property type="entry name" value="HELICASE_ATP_BIND_1"/>
    <property type="match status" value="1"/>
</dbReference>
<name>A0ABW3PVQ8_9BACL</name>
<dbReference type="GO" id="GO:0004386">
    <property type="term" value="F:helicase activity"/>
    <property type="evidence" value="ECO:0007669"/>
    <property type="project" value="UniProtKB-KW"/>
</dbReference>
<feature type="domain" description="Helicase C-terminal" evidence="2">
    <location>
        <begin position="273"/>
        <end position="427"/>
    </location>
</feature>
<dbReference type="InterPro" id="IPR014001">
    <property type="entry name" value="Helicase_ATP-bd"/>
</dbReference>
<dbReference type="InterPro" id="IPR027417">
    <property type="entry name" value="P-loop_NTPase"/>
</dbReference>
<dbReference type="SMART" id="SM00487">
    <property type="entry name" value="DEXDc"/>
    <property type="match status" value="1"/>
</dbReference>
<dbReference type="RefSeq" id="WP_251584057.1">
    <property type="nucleotide sequence ID" value="NZ_JBHTKX010000001.1"/>
</dbReference>
<dbReference type="InterPro" id="IPR050742">
    <property type="entry name" value="Helicase_Restrict-Modif_Enz"/>
</dbReference>
<dbReference type="Proteomes" id="UP001597169">
    <property type="component" value="Unassembled WGS sequence"/>
</dbReference>